<dbReference type="Proteomes" id="UP000184339">
    <property type="component" value="Unassembled WGS sequence"/>
</dbReference>
<dbReference type="Gene3D" id="1.10.10.10">
    <property type="entry name" value="Winged helix-like DNA-binding domain superfamily/Winged helix DNA-binding domain"/>
    <property type="match status" value="1"/>
</dbReference>
<dbReference type="SMART" id="SM00347">
    <property type="entry name" value="HTH_MARR"/>
    <property type="match status" value="1"/>
</dbReference>
<dbReference type="Pfam" id="PF12802">
    <property type="entry name" value="MarR_2"/>
    <property type="match status" value="1"/>
</dbReference>
<gene>
    <name evidence="5" type="ORF">SAMN05192549_104167</name>
</gene>
<dbReference type="GO" id="GO:0003700">
    <property type="term" value="F:DNA-binding transcription factor activity"/>
    <property type="evidence" value="ECO:0007669"/>
    <property type="project" value="InterPro"/>
</dbReference>
<protein>
    <submittedName>
        <fullName evidence="5">DNA-binding transcriptional regulator, MarR family</fullName>
    </submittedName>
</protein>
<dbReference type="PANTHER" id="PTHR33164">
    <property type="entry name" value="TRANSCRIPTIONAL REGULATOR, MARR FAMILY"/>
    <property type="match status" value="1"/>
</dbReference>
<dbReference type="PROSITE" id="PS01117">
    <property type="entry name" value="HTH_MARR_1"/>
    <property type="match status" value="1"/>
</dbReference>
<evidence type="ECO:0000313" key="6">
    <source>
        <dbReference type="Proteomes" id="UP000184339"/>
    </source>
</evidence>
<keyword evidence="3" id="KW-0804">Transcription</keyword>
<evidence type="ECO:0000256" key="2">
    <source>
        <dbReference type="ARBA" id="ARBA00023125"/>
    </source>
</evidence>
<dbReference type="EMBL" id="FRCX01000004">
    <property type="protein sequence ID" value="SHN07126.1"/>
    <property type="molecule type" value="Genomic_DNA"/>
</dbReference>
<dbReference type="GO" id="GO:0003677">
    <property type="term" value="F:DNA binding"/>
    <property type="evidence" value="ECO:0007669"/>
    <property type="project" value="UniProtKB-KW"/>
</dbReference>
<dbReference type="InterPro" id="IPR039422">
    <property type="entry name" value="MarR/SlyA-like"/>
</dbReference>
<feature type="domain" description="HTH marR-type" evidence="4">
    <location>
        <begin position="16"/>
        <end position="152"/>
    </location>
</feature>
<evidence type="ECO:0000256" key="1">
    <source>
        <dbReference type="ARBA" id="ARBA00023015"/>
    </source>
</evidence>
<keyword evidence="6" id="KW-1185">Reference proteome</keyword>
<dbReference type="RefSeq" id="WP_072783994.1">
    <property type="nucleotide sequence ID" value="NZ_FRCX01000004.1"/>
</dbReference>
<sequence length="217" mass="23564">MDTKPKKPWQDTPDVSARIVTSIGRIASVMRSGMWEFATAENLNPTQAEMLQLLQGRKQGVRLSWLASQLSISAASASDSVSALVAKGLLYKARAEDDGRATALFLTPEGAVMAARIGSALHFAEEAADALPASTQTELLGGLFKLIAQLQKTERFPEMRACLSCRFFEPNAHPGKPAPHHCNLVNAPLSVSLLRMDCQEHEPADPLAKARNWKVFA</sequence>
<keyword evidence="1" id="KW-0805">Transcription regulation</keyword>
<dbReference type="InterPro" id="IPR036390">
    <property type="entry name" value="WH_DNA-bd_sf"/>
</dbReference>
<organism evidence="5 6">
    <name type="scientific">Duganella sacchari</name>
    <dbReference type="NCBI Taxonomy" id="551987"/>
    <lineage>
        <taxon>Bacteria</taxon>
        <taxon>Pseudomonadati</taxon>
        <taxon>Pseudomonadota</taxon>
        <taxon>Betaproteobacteria</taxon>
        <taxon>Burkholderiales</taxon>
        <taxon>Oxalobacteraceae</taxon>
        <taxon>Telluria group</taxon>
        <taxon>Duganella</taxon>
    </lineage>
</organism>
<evidence type="ECO:0000259" key="4">
    <source>
        <dbReference type="PROSITE" id="PS50995"/>
    </source>
</evidence>
<evidence type="ECO:0000256" key="3">
    <source>
        <dbReference type="ARBA" id="ARBA00023163"/>
    </source>
</evidence>
<accession>A0A1M7NSS8</accession>
<keyword evidence="2 5" id="KW-0238">DNA-binding</keyword>
<dbReference type="SUPFAM" id="SSF46785">
    <property type="entry name" value="Winged helix' DNA-binding domain"/>
    <property type="match status" value="1"/>
</dbReference>
<dbReference type="InterPro" id="IPR000835">
    <property type="entry name" value="HTH_MarR-typ"/>
</dbReference>
<dbReference type="OrthoDB" id="8751266at2"/>
<name>A0A1M7NSS8_9BURK</name>
<dbReference type="PROSITE" id="PS50995">
    <property type="entry name" value="HTH_MARR_2"/>
    <property type="match status" value="1"/>
</dbReference>
<dbReference type="AlphaFoldDB" id="A0A1M7NSS8"/>
<proteinExistence type="predicted"/>
<dbReference type="InterPro" id="IPR023187">
    <property type="entry name" value="Tscrpt_reg_MarR-type_CS"/>
</dbReference>
<reference evidence="6" key="1">
    <citation type="submission" date="2016-11" db="EMBL/GenBank/DDBJ databases">
        <authorList>
            <person name="Varghese N."/>
            <person name="Submissions S."/>
        </authorList>
    </citation>
    <scope>NUCLEOTIDE SEQUENCE [LARGE SCALE GENOMIC DNA]</scope>
    <source>
        <strain evidence="6">Sac-22</strain>
    </source>
</reference>
<dbReference type="STRING" id="551987.SAMN05192549_104167"/>
<dbReference type="PANTHER" id="PTHR33164:SF43">
    <property type="entry name" value="HTH-TYPE TRANSCRIPTIONAL REPRESSOR YETL"/>
    <property type="match status" value="1"/>
</dbReference>
<evidence type="ECO:0000313" key="5">
    <source>
        <dbReference type="EMBL" id="SHN07126.1"/>
    </source>
</evidence>
<dbReference type="InterPro" id="IPR036388">
    <property type="entry name" value="WH-like_DNA-bd_sf"/>
</dbReference>
<dbReference type="GO" id="GO:0006950">
    <property type="term" value="P:response to stress"/>
    <property type="evidence" value="ECO:0007669"/>
    <property type="project" value="TreeGrafter"/>
</dbReference>